<dbReference type="SMART" id="SM00028">
    <property type="entry name" value="TPR"/>
    <property type="match status" value="2"/>
</dbReference>
<evidence type="ECO:0000313" key="3">
    <source>
        <dbReference type="EMBL" id="KAB1157858.1"/>
    </source>
</evidence>
<comment type="caution">
    <text evidence="3">The sequence shown here is derived from an EMBL/GenBank/DDBJ whole genome shotgun (WGS) entry which is preliminary data.</text>
</comment>
<keyword evidence="4" id="KW-1185">Reference proteome</keyword>
<dbReference type="InterPro" id="IPR011990">
    <property type="entry name" value="TPR-like_helical_dom_sf"/>
</dbReference>
<proteinExistence type="predicted"/>
<dbReference type="RefSeq" id="WP_151106051.1">
    <property type="nucleotide sequence ID" value="NZ_WAEM01000001.1"/>
</dbReference>
<keyword evidence="1" id="KW-0802">TPR repeat</keyword>
<evidence type="ECO:0000256" key="2">
    <source>
        <dbReference type="SAM" id="SignalP"/>
    </source>
</evidence>
<dbReference type="OrthoDB" id="1399920at2"/>
<dbReference type="InterPro" id="IPR019734">
    <property type="entry name" value="TPR_rpt"/>
</dbReference>
<keyword evidence="2" id="KW-0732">Signal</keyword>
<evidence type="ECO:0000313" key="4">
    <source>
        <dbReference type="Proteomes" id="UP000490922"/>
    </source>
</evidence>
<reference evidence="3 4" key="1">
    <citation type="submission" date="2019-09" db="EMBL/GenBank/DDBJ databases">
        <title>Flavobacterium sp. nov., isolated from glacier ice.</title>
        <authorList>
            <person name="Liu Q."/>
        </authorList>
    </citation>
    <scope>NUCLEOTIDE SEQUENCE [LARGE SCALE GENOMIC DNA]</scope>
    <source>
        <strain evidence="3 4">NBRC 112527</strain>
    </source>
</reference>
<dbReference type="AlphaFoldDB" id="A0A7J5AKA0"/>
<dbReference type="SUPFAM" id="SSF48452">
    <property type="entry name" value="TPR-like"/>
    <property type="match status" value="1"/>
</dbReference>
<dbReference type="EMBL" id="WAEM01000001">
    <property type="protein sequence ID" value="KAB1157858.1"/>
    <property type="molecule type" value="Genomic_DNA"/>
</dbReference>
<dbReference type="Gene3D" id="1.25.40.10">
    <property type="entry name" value="Tetratricopeptide repeat domain"/>
    <property type="match status" value="1"/>
</dbReference>
<accession>A0A7J5AKA0</accession>
<protein>
    <recommendedName>
        <fullName evidence="5">Tetratricopeptide repeat protein</fullName>
    </recommendedName>
</protein>
<dbReference type="PROSITE" id="PS50005">
    <property type="entry name" value="TPR"/>
    <property type="match status" value="1"/>
</dbReference>
<evidence type="ECO:0008006" key="5">
    <source>
        <dbReference type="Google" id="ProtNLM"/>
    </source>
</evidence>
<feature type="repeat" description="TPR" evidence="1">
    <location>
        <begin position="211"/>
        <end position="244"/>
    </location>
</feature>
<feature type="signal peptide" evidence="2">
    <location>
        <begin position="1"/>
        <end position="21"/>
    </location>
</feature>
<dbReference type="Pfam" id="PF13181">
    <property type="entry name" value="TPR_8"/>
    <property type="match status" value="1"/>
</dbReference>
<gene>
    <name evidence="3" type="ORF">F6464_01875</name>
</gene>
<dbReference type="PROSITE" id="PS51257">
    <property type="entry name" value="PROKAR_LIPOPROTEIN"/>
    <property type="match status" value="1"/>
</dbReference>
<organism evidence="3 4">
    <name type="scientific">Flavobacterium luteum</name>
    <dbReference type="NCBI Taxonomy" id="2026654"/>
    <lineage>
        <taxon>Bacteria</taxon>
        <taxon>Pseudomonadati</taxon>
        <taxon>Bacteroidota</taxon>
        <taxon>Flavobacteriia</taxon>
        <taxon>Flavobacteriales</taxon>
        <taxon>Flavobacteriaceae</taxon>
        <taxon>Flavobacterium</taxon>
    </lineage>
</organism>
<evidence type="ECO:0000256" key="1">
    <source>
        <dbReference type="PROSITE-ProRule" id="PRU00339"/>
    </source>
</evidence>
<sequence>MRTIAILVFTAFLIISCTSKSNTVTAQKDYNKYLEIKDNKSRDFAQNEINFWQKKYDKAPNQTSYLSLLASNYSKLFENTGDVKYLYKAETLLLQVNKEYHYETVAPIRSLGRNYISQHRFREALILANKALAIGEGMKETQKLLFDVNMELGNYTEAEKNLAAINDKTDFDYLIRVSKWNDHLGDLKTAITFMEKAKDIAIINDNKSLKIWTFSNLGDLNGHEGNIQKSYEYYLKTLEIEPNNSYALKGIAWIAFSHEKNTKEATRIIDNISKRHHTPDFYLLKAQIAEFENNEVLKNENVTAYFNMLKTINYGAMYNKYNTLIYADDKITATKALQIAKIEVEHRPTPDSYDLLAWSYYNLGDAKKALEIEQKYVVGKSFEPKLNYHLATIYKANNLTTKIAPIKEELLKSTFELGPNLEKKIITL</sequence>
<feature type="chain" id="PRO_5029525072" description="Tetratricopeptide repeat protein" evidence="2">
    <location>
        <begin position="22"/>
        <end position="428"/>
    </location>
</feature>
<name>A0A7J5AKA0_9FLAO</name>
<dbReference type="Proteomes" id="UP000490922">
    <property type="component" value="Unassembled WGS sequence"/>
</dbReference>